<reference evidence="3" key="1">
    <citation type="submission" date="2020-10" db="EMBL/GenBank/DDBJ databases">
        <authorList>
            <person name="Gilroy R."/>
        </authorList>
    </citation>
    <scope>NUCLEOTIDE SEQUENCE</scope>
    <source>
        <strain evidence="3">E3-2379</strain>
    </source>
</reference>
<dbReference type="InterPro" id="IPR036095">
    <property type="entry name" value="PTS_EIIB-like_sf"/>
</dbReference>
<dbReference type="AlphaFoldDB" id="A0A9D9I260"/>
<proteinExistence type="predicted"/>
<reference evidence="3" key="2">
    <citation type="journal article" date="2021" name="PeerJ">
        <title>Extensive microbial diversity within the chicken gut microbiome revealed by metagenomics and culture.</title>
        <authorList>
            <person name="Gilroy R."/>
            <person name="Ravi A."/>
            <person name="Getino M."/>
            <person name="Pursley I."/>
            <person name="Horton D.L."/>
            <person name="Alikhan N.F."/>
            <person name="Baker D."/>
            <person name="Gharbi K."/>
            <person name="Hall N."/>
            <person name="Watson M."/>
            <person name="Adriaenssens E.M."/>
            <person name="Foster-Nyarko E."/>
            <person name="Jarju S."/>
            <person name="Secka A."/>
            <person name="Antonio M."/>
            <person name="Oren A."/>
            <person name="Chaudhuri R.R."/>
            <person name="La Ragione R."/>
            <person name="Hildebrand F."/>
            <person name="Pallen M.J."/>
        </authorList>
    </citation>
    <scope>NUCLEOTIDE SEQUENCE</scope>
    <source>
        <strain evidence="3">E3-2379</strain>
    </source>
</reference>
<dbReference type="InterPro" id="IPR003501">
    <property type="entry name" value="PTS_EIIB_2/3"/>
</dbReference>
<dbReference type="Gene3D" id="3.40.50.2300">
    <property type="match status" value="1"/>
</dbReference>
<keyword evidence="1" id="KW-0808">Transferase</keyword>
<gene>
    <name evidence="3" type="ORF">IAC13_10125</name>
</gene>
<protein>
    <recommendedName>
        <fullName evidence="2">Phosphotransferase system EIIB component type 2/3 domain-containing protein</fullName>
    </recommendedName>
</protein>
<dbReference type="Proteomes" id="UP000823618">
    <property type="component" value="Unassembled WGS sequence"/>
</dbReference>
<name>A0A9D9I260_9FIRM</name>
<dbReference type="GO" id="GO:0009401">
    <property type="term" value="P:phosphoenolpyruvate-dependent sugar phosphotransferase system"/>
    <property type="evidence" value="ECO:0007669"/>
    <property type="project" value="InterPro"/>
</dbReference>
<evidence type="ECO:0000313" key="3">
    <source>
        <dbReference type="EMBL" id="MBO8464275.1"/>
    </source>
</evidence>
<dbReference type="GO" id="GO:0008982">
    <property type="term" value="F:protein-N(PI)-phosphohistidine-sugar phosphotransferase activity"/>
    <property type="evidence" value="ECO:0007669"/>
    <property type="project" value="InterPro"/>
</dbReference>
<organism evidence="3 4">
    <name type="scientific">Candidatus Scybalomonas excrementavium</name>
    <dbReference type="NCBI Taxonomy" id="2840943"/>
    <lineage>
        <taxon>Bacteria</taxon>
        <taxon>Bacillati</taxon>
        <taxon>Bacillota</taxon>
        <taxon>Clostridia</taxon>
        <taxon>Lachnospirales</taxon>
        <taxon>Lachnospiraceae</taxon>
        <taxon>Lachnospiraceae incertae sedis</taxon>
        <taxon>Candidatus Scybalomonas</taxon>
    </lineage>
</organism>
<dbReference type="Pfam" id="PF02302">
    <property type="entry name" value="PTS_IIB"/>
    <property type="match status" value="1"/>
</dbReference>
<feature type="domain" description="Phosphotransferase system EIIB component type 2/3" evidence="2">
    <location>
        <begin position="8"/>
        <end position="42"/>
    </location>
</feature>
<evidence type="ECO:0000259" key="2">
    <source>
        <dbReference type="Pfam" id="PF02302"/>
    </source>
</evidence>
<sequence>MIKQKIQKIMCCCGNGVGTSLIMQMTVEEALDKLGVTHIEVIFLHQVSVQKL</sequence>
<accession>A0A9D9I260</accession>
<comment type="caution">
    <text evidence="3">The sequence shown here is derived from an EMBL/GenBank/DDBJ whole genome shotgun (WGS) entry which is preliminary data.</text>
</comment>
<evidence type="ECO:0000313" key="4">
    <source>
        <dbReference type="Proteomes" id="UP000823618"/>
    </source>
</evidence>
<evidence type="ECO:0000256" key="1">
    <source>
        <dbReference type="ARBA" id="ARBA00022679"/>
    </source>
</evidence>
<dbReference type="EMBL" id="JADIML010000291">
    <property type="protein sequence ID" value="MBO8464275.1"/>
    <property type="molecule type" value="Genomic_DNA"/>
</dbReference>
<dbReference type="SUPFAM" id="SSF52794">
    <property type="entry name" value="PTS system IIB component-like"/>
    <property type="match status" value="1"/>
</dbReference>